<dbReference type="AlphaFoldDB" id="A0A381VAB4"/>
<accession>A0A381VAB4</accession>
<proteinExistence type="predicted"/>
<protein>
    <submittedName>
        <fullName evidence="1">Uncharacterized protein</fullName>
    </submittedName>
</protein>
<feature type="non-terminal residue" evidence="1">
    <location>
        <position position="1"/>
    </location>
</feature>
<name>A0A381VAB4_9ZZZZ</name>
<evidence type="ECO:0000313" key="1">
    <source>
        <dbReference type="EMBL" id="SVA37299.1"/>
    </source>
</evidence>
<reference evidence="1" key="1">
    <citation type="submission" date="2018-05" db="EMBL/GenBank/DDBJ databases">
        <authorList>
            <person name="Lanie J.A."/>
            <person name="Ng W.-L."/>
            <person name="Kazmierczak K.M."/>
            <person name="Andrzejewski T.M."/>
            <person name="Davidsen T.M."/>
            <person name="Wayne K.J."/>
            <person name="Tettelin H."/>
            <person name="Glass J.I."/>
            <person name="Rusch D."/>
            <person name="Podicherti R."/>
            <person name="Tsui H.-C.T."/>
            <person name="Winkler M.E."/>
        </authorList>
    </citation>
    <scope>NUCLEOTIDE SEQUENCE</scope>
</reference>
<organism evidence="1">
    <name type="scientific">marine metagenome</name>
    <dbReference type="NCBI Taxonomy" id="408172"/>
    <lineage>
        <taxon>unclassified sequences</taxon>
        <taxon>metagenomes</taxon>
        <taxon>ecological metagenomes</taxon>
    </lineage>
</organism>
<gene>
    <name evidence="1" type="ORF">METZ01_LOCUS90153</name>
</gene>
<sequence length="41" mass="4822">RMIDLLGMKDADHFVENWRAMLVVCEKGEIRQGYCRGRRPA</sequence>
<dbReference type="EMBL" id="UINC01008281">
    <property type="protein sequence ID" value="SVA37299.1"/>
    <property type="molecule type" value="Genomic_DNA"/>
</dbReference>